<accession>A0A444LM93</accession>
<evidence type="ECO:0000313" key="2">
    <source>
        <dbReference type="EMBL" id="RWX81445.1"/>
    </source>
</evidence>
<feature type="chain" id="PRO_5019424472" evidence="1">
    <location>
        <begin position="21"/>
        <end position="181"/>
    </location>
</feature>
<feature type="signal peptide" evidence="1">
    <location>
        <begin position="1"/>
        <end position="20"/>
    </location>
</feature>
<comment type="caution">
    <text evidence="2">The sequence shown here is derived from an EMBL/GenBank/DDBJ whole genome shotgun (WGS) entry which is preliminary data.</text>
</comment>
<keyword evidence="1" id="KW-0732">Signal</keyword>
<sequence length="181" mass="19776">MKRVGIAVLLCLELAGVAHAADNTARPANLPENYVAPSAGQLELATGPIIARVRDEYAGRLAGMFFERDQRRIVVRLTGAEPVAPETHRVGDGDFRVEFQPNAEHTFVELNRIMVTSDEKITEALPTAHARYVDERTGEVVIAIAPDPTLETKRKILAGALGVPVRIIVEEPVVQQPAIRK</sequence>
<dbReference type="OrthoDB" id="8781117at2"/>
<reference evidence="2 3" key="1">
    <citation type="submission" date="2019-01" db="EMBL/GenBank/DDBJ databases">
        <title>The draft genome of Rhizobium sp. 24NR.</title>
        <authorList>
            <person name="Liu L."/>
            <person name="Liang L."/>
            <person name="Shi S."/>
            <person name="Xu L."/>
            <person name="Wang X."/>
            <person name="Li L."/>
            <person name="Zhang X."/>
        </authorList>
    </citation>
    <scope>NUCLEOTIDE SEQUENCE [LARGE SCALE GENOMIC DNA]</scope>
    <source>
        <strain evidence="2 3">24NR</strain>
    </source>
</reference>
<dbReference type="EMBL" id="SBIP01000001">
    <property type="protein sequence ID" value="RWX81445.1"/>
    <property type="molecule type" value="Genomic_DNA"/>
</dbReference>
<organism evidence="2 3">
    <name type="scientific">Neorhizobium lilium</name>
    <dbReference type="NCBI Taxonomy" id="2503024"/>
    <lineage>
        <taxon>Bacteria</taxon>
        <taxon>Pseudomonadati</taxon>
        <taxon>Pseudomonadota</taxon>
        <taxon>Alphaproteobacteria</taxon>
        <taxon>Hyphomicrobiales</taxon>
        <taxon>Rhizobiaceae</taxon>
        <taxon>Rhizobium/Agrobacterium group</taxon>
        <taxon>Neorhizobium</taxon>
    </lineage>
</organism>
<name>A0A444LM93_9HYPH</name>
<evidence type="ECO:0000256" key="1">
    <source>
        <dbReference type="SAM" id="SignalP"/>
    </source>
</evidence>
<dbReference type="RefSeq" id="WP_128441269.1">
    <property type="nucleotide sequence ID" value="NZ_SBIP01000001.1"/>
</dbReference>
<protein>
    <submittedName>
        <fullName evidence="2">Uncharacterized protein</fullName>
    </submittedName>
</protein>
<gene>
    <name evidence="2" type="ORF">EPK99_03885</name>
</gene>
<evidence type="ECO:0000313" key="3">
    <source>
        <dbReference type="Proteomes" id="UP000287687"/>
    </source>
</evidence>
<dbReference type="Proteomes" id="UP000287687">
    <property type="component" value="Unassembled WGS sequence"/>
</dbReference>
<proteinExistence type="predicted"/>
<dbReference type="AlphaFoldDB" id="A0A444LM93"/>
<keyword evidence="3" id="KW-1185">Reference proteome</keyword>